<dbReference type="CDD" id="cd02198">
    <property type="entry name" value="YjgH_like"/>
    <property type="match status" value="1"/>
</dbReference>
<dbReference type="InterPro" id="IPR006175">
    <property type="entry name" value="YjgF/YER057c/UK114"/>
</dbReference>
<dbReference type="SUPFAM" id="SSF55298">
    <property type="entry name" value="YjgF-like"/>
    <property type="match status" value="1"/>
</dbReference>
<gene>
    <name evidence="2" type="ORF">AAGT95_17945</name>
</gene>
<dbReference type="Pfam" id="PF01042">
    <property type="entry name" value="Ribonuc_L-PSP"/>
    <property type="match status" value="1"/>
</dbReference>
<dbReference type="EMBL" id="CP151919">
    <property type="protein sequence ID" value="XAD53696.1"/>
    <property type="molecule type" value="Genomic_DNA"/>
</dbReference>
<name>A0ABZ3CRB7_9GAMM</name>
<comment type="similarity">
    <text evidence="1">Belongs to the RutC family.</text>
</comment>
<dbReference type="Gene3D" id="3.30.1330.40">
    <property type="entry name" value="RutC-like"/>
    <property type="match status" value="1"/>
</dbReference>
<evidence type="ECO:0000256" key="1">
    <source>
        <dbReference type="ARBA" id="ARBA00010552"/>
    </source>
</evidence>
<dbReference type="PANTHER" id="PTHR11803">
    <property type="entry name" value="2-IMINOBUTANOATE/2-IMINOPROPANOATE DEAMINASE RIDA"/>
    <property type="match status" value="1"/>
</dbReference>
<dbReference type="InterPro" id="IPR038743">
    <property type="entry name" value="YjgH-like"/>
</dbReference>
<reference evidence="2 3" key="1">
    <citation type="submission" date="2024-04" db="EMBL/GenBank/DDBJ databases">
        <title>Salinicola lusitanus LLJ914,a marine bacterium isolated from the Okinawa Trough.</title>
        <authorList>
            <person name="Li J."/>
        </authorList>
    </citation>
    <scope>NUCLEOTIDE SEQUENCE [LARGE SCALE GENOMIC DNA]</scope>
    <source>
        <strain evidence="2 3">LLJ914</strain>
    </source>
</reference>
<protein>
    <submittedName>
        <fullName evidence="2">RidA family protein</fullName>
    </submittedName>
</protein>
<dbReference type="RefSeq" id="WP_342594682.1">
    <property type="nucleotide sequence ID" value="NZ_CP151919.1"/>
</dbReference>
<keyword evidence="3" id="KW-1185">Reference proteome</keyword>
<dbReference type="InterPro" id="IPR035959">
    <property type="entry name" value="RutC-like_sf"/>
</dbReference>
<organism evidence="2 3">
    <name type="scientific">Salinicola lusitanus</name>
    <dbReference type="NCBI Taxonomy" id="1949085"/>
    <lineage>
        <taxon>Bacteria</taxon>
        <taxon>Pseudomonadati</taxon>
        <taxon>Pseudomonadota</taxon>
        <taxon>Gammaproteobacteria</taxon>
        <taxon>Oceanospirillales</taxon>
        <taxon>Halomonadaceae</taxon>
        <taxon>Salinicola</taxon>
    </lineage>
</organism>
<accession>A0ABZ3CRB7</accession>
<dbReference type="Proteomes" id="UP001453229">
    <property type="component" value="Chromosome"/>
</dbReference>
<dbReference type="PANTHER" id="PTHR11803:SF58">
    <property type="entry name" value="PROTEIN HMF1-RELATED"/>
    <property type="match status" value="1"/>
</dbReference>
<sequence length="144" mass="15753">MTEMPEVESTADREIIIPPGMERLAERAGYAPAIRVGRTLYCAGQVGRTPALEVISDPEAQFQACWENLRSVLAAGGCTFDDIVDMTTYHVDLHRHMEVFRKVKDAAFPRGTCAWTVIGVADLAHPGLLVEIKCTAVQPARLGD</sequence>
<evidence type="ECO:0000313" key="3">
    <source>
        <dbReference type="Proteomes" id="UP001453229"/>
    </source>
</evidence>
<proteinExistence type="inferred from homology"/>
<evidence type="ECO:0000313" key="2">
    <source>
        <dbReference type="EMBL" id="XAD53696.1"/>
    </source>
</evidence>